<reference evidence="6" key="1">
    <citation type="submission" date="2021-09" db="EMBL/GenBank/DDBJ databases">
        <title>Fulvivirga sp. isolated from coastal sediment.</title>
        <authorList>
            <person name="Yu H."/>
        </authorList>
    </citation>
    <scope>NUCLEOTIDE SEQUENCE</scope>
    <source>
        <strain evidence="6">1062</strain>
    </source>
</reference>
<evidence type="ECO:0000259" key="5">
    <source>
        <dbReference type="Pfam" id="PF24827"/>
    </source>
</evidence>
<evidence type="ECO:0000256" key="3">
    <source>
        <dbReference type="ARBA" id="ARBA00022801"/>
    </source>
</evidence>
<dbReference type="Gene3D" id="3.40.630.10">
    <property type="entry name" value="Zn peptidases"/>
    <property type="match status" value="1"/>
</dbReference>
<dbReference type="CDD" id="cd06251">
    <property type="entry name" value="M14_ASTE_ASPA-like"/>
    <property type="match status" value="1"/>
</dbReference>
<name>A0A9X1KUS8_9BACT</name>
<dbReference type="InterPro" id="IPR055438">
    <property type="entry name" value="AstE_AspA_cat"/>
</dbReference>
<accession>A0A9X1KUS8</accession>
<keyword evidence="7" id="KW-1185">Reference proteome</keyword>
<gene>
    <name evidence="6" type="ORF">LDX50_03235</name>
</gene>
<dbReference type="InterPro" id="IPR053138">
    <property type="entry name" value="N-alpha-Ac-DABA_deacetylase"/>
</dbReference>
<dbReference type="PIRSF" id="PIRSF039012">
    <property type="entry name" value="ASP"/>
    <property type="match status" value="1"/>
</dbReference>
<dbReference type="SUPFAM" id="SSF53187">
    <property type="entry name" value="Zn-dependent exopeptidases"/>
    <property type="match status" value="1"/>
</dbReference>
<feature type="domain" description="Succinylglutamate desuccinylase/Aspartoacylase catalytic" evidence="5">
    <location>
        <begin position="45"/>
        <end position="223"/>
    </location>
</feature>
<comment type="caution">
    <text evidence="6">The sequence shown here is derived from an EMBL/GenBank/DDBJ whole genome shotgun (WGS) entry which is preliminary data.</text>
</comment>
<dbReference type="Pfam" id="PF24827">
    <property type="entry name" value="AstE_AspA_cat"/>
    <property type="match status" value="1"/>
</dbReference>
<proteinExistence type="predicted"/>
<dbReference type="GO" id="GO:0046872">
    <property type="term" value="F:metal ion binding"/>
    <property type="evidence" value="ECO:0007669"/>
    <property type="project" value="UniProtKB-KW"/>
</dbReference>
<evidence type="ECO:0000256" key="1">
    <source>
        <dbReference type="ARBA" id="ARBA00001947"/>
    </source>
</evidence>
<dbReference type="GO" id="GO:0016811">
    <property type="term" value="F:hydrolase activity, acting on carbon-nitrogen (but not peptide) bonds, in linear amides"/>
    <property type="evidence" value="ECO:0007669"/>
    <property type="project" value="InterPro"/>
</dbReference>
<dbReference type="InterPro" id="IPR043795">
    <property type="entry name" value="N-alpha-Ac-DABA-like"/>
</dbReference>
<keyword evidence="2" id="KW-0479">Metal-binding</keyword>
<evidence type="ECO:0000256" key="4">
    <source>
        <dbReference type="ARBA" id="ARBA00022833"/>
    </source>
</evidence>
<comment type="cofactor">
    <cofactor evidence="1">
        <name>Zn(2+)</name>
        <dbReference type="ChEBI" id="CHEBI:29105"/>
    </cofactor>
</comment>
<dbReference type="AlphaFoldDB" id="A0A9X1KUS8"/>
<evidence type="ECO:0000256" key="2">
    <source>
        <dbReference type="ARBA" id="ARBA00022723"/>
    </source>
</evidence>
<sequence>MDKIVIDGTTILPGEQVQINALIGRLPTRTPITIPIFVSRSKKDGPVLLLMAGMHGDETNGIEIVRRAIKNDIYHPDRGTVIAIPVFNVYGFINHSRGLPDGKDLNRSFPGSATGSLASRVAHFFTTQILPQVDYGIDFHTGGASLNNFPQIRGTFEDEQEMALAKAFAAPFTIYAPFREKSLRKTASKMGKPILVFEGGQTLRLRKQVVDMGSDGIRRVMKFLDMRDDAPEVDIETRILRRTMWIRARMSGMHHTRVRNGDAVKKGEVLGFISDPYGQSEKAVKCTENGFIIAINNYPVVNMGDALLHIGAF</sequence>
<dbReference type="PANTHER" id="PTHR37326:SF2">
    <property type="entry name" value="SUCCINYLGLUTAMATE DESUCCINYLASE_ASPARTOACYLASE FAMILY PROTEIN"/>
    <property type="match status" value="1"/>
</dbReference>
<dbReference type="PANTHER" id="PTHR37326">
    <property type="entry name" value="BLL3975 PROTEIN"/>
    <property type="match status" value="1"/>
</dbReference>
<keyword evidence="4" id="KW-0862">Zinc</keyword>
<organism evidence="6 7">
    <name type="scientific">Fulvivirga sedimenti</name>
    <dbReference type="NCBI Taxonomy" id="2879465"/>
    <lineage>
        <taxon>Bacteria</taxon>
        <taxon>Pseudomonadati</taxon>
        <taxon>Bacteroidota</taxon>
        <taxon>Cytophagia</taxon>
        <taxon>Cytophagales</taxon>
        <taxon>Fulvivirgaceae</taxon>
        <taxon>Fulvivirga</taxon>
    </lineage>
</organism>
<dbReference type="EMBL" id="JAIXNE010000001">
    <property type="protein sequence ID" value="MCA6073863.1"/>
    <property type="molecule type" value="Genomic_DNA"/>
</dbReference>
<evidence type="ECO:0000313" key="6">
    <source>
        <dbReference type="EMBL" id="MCA6073863.1"/>
    </source>
</evidence>
<evidence type="ECO:0000313" key="7">
    <source>
        <dbReference type="Proteomes" id="UP001139409"/>
    </source>
</evidence>
<dbReference type="Proteomes" id="UP001139409">
    <property type="component" value="Unassembled WGS sequence"/>
</dbReference>
<dbReference type="RefSeq" id="WP_225696973.1">
    <property type="nucleotide sequence ID" value="NZ_JAIXNE010000001.1"/>
</dbReference>
<dbReference type="GO" id="GO:0016788">
    <property type="term" value="F:hydrolase activity, acting on ester bonds"/>
    <property type="evidence" value="ECO:0007669"/>
    <property type="project" value="InterPro"/>
</dbReference>
<keyword evidence="3" id="KW-0378">Hydrolase</keyword>
<protein>
    <submittedName>
        <fullName evidence="6">Succinylglutamate desuccinylase/aspartoacylase family protein</fullName>
    </submittedName>
</protein>